<name>A0A6M3IZ21_9ZZZZ</name>
<comment type="subcellular location">
    <subcellularLocation>
        <location evidence="2">Secreted</location>
    </subcellularLocation>
</comment>
<dbReference type="InterPro" id="IPR011050">
    <property type="entry name" value="Pectin_lyase_fold/virulence"/>
</dbReference>
<dbReference type="PANTHER" id="PTHR40088:SF1">
    <property type="entry name" value="PECTATE LYASE PEL9"/>
    <property type="match status" value="1"/>
</dbReference>
<dbReference type="InterPro" id="IPR013783">
    <property type="entry name" value="Ig-like_fold"/>
</dbReference>
<keyword evidence="4" id="KW-0479">Metal-binding</keyword>
<keyword evidence="7" id="KW-0456">Lyase</keyword>
<dbReference type="Gene3D" id="2.160.20.10">
    <property type="entry name" value="Single-stranded right-handed beta-helix, Pectin lyase-like"/>
    <property type="match status" value="1"/>
</dbReference>
<dbReference type="PANTHER" id="PTHR40088">
    <property type="entry name" value="PECTATE LYASE (EUROFUNG)"/>
    <property type="match status" value="1"/>
</dbReference>
<dbReference type="InterPro" id="IPR052052">
    <property type="entry name" value="Polysaccharide_Lyase_9"/>
</dbReference>
<dbReference type="AlphaFoldDB" id="A0A6M3IZ21"/>
<dbReference type="GO" id="GO:0030246">
    <property type="term" value="F:carbohydrate binding"/>
    <property type="evidence" value="ECO:0007669"/>
    <property type="project" value="UniProtKB-KW"/>
</dbReference>
<accession>A0A6M3IZ21</accession>
<dbReference type="GO" id="GO:0046872">
    <property type="term" value="F:metal ion binding"/>
    <property type="evidence" value="ECO:0007669"/>
    <property type="project" value="UniProtKB-KW"/>
</dbReference>
<organism evidence="11">
    <name type="scientific">viral metagenome</name>
    <dbReference type="NCBI Taxonomy" id="1070528"/>
    <lineage>
        <taxon>unclassified sequences</taxon>
        <taxon>metagenomes</taxon>
        <taxon>organismal metagenomes</taxon>
    </lineage>
</organism>
<evidence type="ECO:0000256" key="1">
    <source>
        <dbReference type="ARBA" id="ARBA00001913"/>
    </source>
</evidence>
<sequence length="940" mass="101203">MTMRKVLPLFVLILILSLPSLATTYYISTAGNDSWDGTEPAYVSGTTGPWATFTHANGQVSAGDTIEVRGGTYVEEFTLTADGESESRITYTNYDDEEVIIDGEYNIPDFHTHPLVSITGDYTTISNFTITRSSGCMCFLSGNYDYAVNIIGDGSYETGIEIAGDYCQLDGCVVTDNGNHYGQDGQSTWGAAIGCQGGHAEIKNCIAYDNRGEGINCHLGASDTLVEDCISYDNTAYGLYISGVTTGTFRRNIIYHSEETTNSLGIVIGAWGVGQPSNLDIYNNFVLACGNNLSTTTELTTLNNVNIVYNTFVNSTRTDSGYNMGIYFRDNINTYTNSTFKNNIVVEEDSGRYPIRVESSHSGFTFSYNCYNKTWSGSFPYSNAQGTGDVVDDPDLAKTGPTTPGGLTGQYFQILTSSPAKDSATNLGITTDYFLTARPQGSGYDMGGHEFIGTAPPSYLADFAHRKKITISNTNVDAELANFPVHVSIVNDADFDNCQADGDDIIFTDSEGTELYFELNSATLSVGSGTEADFYVLVPIVDADAPTEIYCYYENPGASKSAYSDPTKVFDTTNNWVAVWHLEESGSGYLDATGNDNDSVAQVAPTRVTGKVGYGQEFSNAEYIEIADSASLDIGTADFSFSCWVQKTGDGVDYVFAHRNDASGAGLALNFAYGVDPDRLVCTIEDADNVGVSCSISPSDIAYNTWYHLAFTCDRDNTDGFVAYKNGTSRGDVDPTPAQLSLASSRPAYIGKGPYDTTYYLTGILDEIRISNVVRPAAWAKFECLNMDDGHAAGNEITWGAEEDDPPEIEIQYVGVTISDGGTHAYGEVEINSITGHQFTVWNLGEADLTLSGSPIITIAGDNADQFSVIQQPTSPVTGSSYTLFAIGFAPTSIGAKTAAISIANSDADENPYDITLTGTAIYIPKVIIISQLSMGRLTW</sequence>
<dbReference type="Pfam" id="PF13229">
    <property type="entry name" value="Beta_helix"/>
    <property type="match status" value="1"/>
</dbReference>
<dbReference type="SUPFAM" id="SSF49899">
    <property type="entry name" value="Concanavalin A-like lectins/glucanases"/>
    <property type="match status" value="1"/>
</dbReference>
<evidence type="ECO:0000256" key="7">
    <source>
        <dbReference type="ARBA" id="ARBA00023239"/>
    </source>
</evidence>
<evidence type="ECO:0000256" key="5">
    <source>
        <dbReference type="ARBA" id="ARBA00022729"/>
    </source>
</evidence>
<comment type="cofactor">
    <cofactor evidence="1">
        <name>Ca(2+)</name>
        <dbReference type="ChEBI" id="CHEBI:29108"/>
    </cofactor>
</comment>
<keyword evidence="6" id="KW-0106">Calcium</keyword>
<dbReference type="SUPFAM" id="SSF51126">
    <property type="entry name" value="Pectin lyase-like"/>
    <property type="match status" value="1"/>
</dbReference>
<dbReference type="SMART" id="SM00710">
    <property type="entry name" value="PbH1"/>
    <property type="match status" value="6"/>
</dbReference>
<evidence type="ECO:0000259" key="10">
    <source>
        <dbReference type="Pfam" id="PF13229"/>
    </source>
</evidence>
<dbReference type="Gene3D" id="2.60.120.200">
    <property type="match status" value="1"/>
</dbReference>
<dbReference type="Pfam" id="PF13385">
    <property type="entry name" value="Laminin_G_3"/>
    <property type="match status" value="1"/>
</dbReference>
<gene>
    <name evidence="11" type="ORF">MM415B00728_0009</name>
</gene>
<protein>
    <submittedName>
        <fullName evidence="11">Putative lectin/glucanase superfamily protein</fullName>
    </submittedName>
</protein>
<evidence type="ECO:0000313" key="11">
    <source>
        <dbReference type="EMBL" id="QJA62750.1"/>
    </source>
</evidence>
<feature type="domain" description="Right handed beta helix" evidence="10">
    <location>
        <begin position="116"/>
        <end position="285"/>
    </location>
</feature>
<keyword evidence="3" id="KW-0964">Secreted</keyword>
<dbReference type="InterPro" id="IPR006626">
    <property type="entry name" value="PbH1"/>
</dbReference>
<dbReference type="GO" id="GO:0005576">
    <property type="term" value="C:extracellular region"/>
    <property type="evidence" value="ECO:0007669"/>
    <property type="project" value="UniProtKB-SubCell"/>
</dbReference>
<dbReference type="InterPro" id="IPR039448">
    <property type="entry name" value="Beta_helix"/>
</dbReference>
<evidence type="ECO:0000256" key="3">
    <source>
        <dbReference type="ARBA" id="ARBA00022525"/>
    </source>
</evidence>
<keyword evidence="11" id="KW-0430">Lectin</keyword>
<dbReference type="GO" id="GO:0016837">
    <property type="term" value="F:carbon-oxygen lyase activity, acting on polysaccharides"/>
    <property type="evidence" value="ECO:0007669"/>
    <property type="project" value="TreeGrafter"/>
</dbReference>
<evidence type="ECO:0000256" key="6">
    <source>
        <dbReference type="ARBA" id="ARBA00022837"/>
    </source>
</evidence>
<dbReference type="InterPro" id="IPR012334">
    <property type="entry name" value="Pectin_lyas_fold"/>
</dbReference>
<dbReference type="InterPro" id="IPR018765">
    <property type="entry name" value="DUF2341"/>
</dbReference>
<evidence type="ECO:0000256" key="8">
    <source>
        <dbReference type="ARBA" id="ARBA00038263"/>
    </source>
</evidence>
<dbReference type="InterPro" id="IPR059226">
    <property type="entry name" value="Choice_anch_Q_dom"/>
</dbReference>
<dbReference type="NCBIfam" id="NF041518">
    <property type="entry name" value="choice_anch_Q"/>
    <property type="match status" value="1"/>
</dbReference>
<dbReference type="Pfam" id="PF10102">
    <property type="entry name" value="DUF2341"/>
    <property type="match status" value="1"/>
</dbReference>
<evidence type="ECO:0000256" key="4">
    <source>
        <dbReference type="ARBA" id="ARBA00022723"/>
    </source>
</evidence>
<proteinExistence type="inferred from homology"/>
<reference evidence="11" key="1">
    <citation type="submission" date="2020-03" db="EMBL/GenBank/DDBJ databases">
        <title>The deep terrestrial virosphere.</title>
        <authorList>
            <person name="Holmfeldt K."/>
            <person name="Nilsson E."/>
            <person name="Simone D."/>
            <person name="Lopez-Fernandez M."/>
            <person name="Wu X."/>
            <person name="de Brujin I."/>
            <person name="Lundin D."/>
            <person name="Andersson A."/>
            <person name="Bertilsson S."/>
            <person name="Dopson M."/>
        </authorList>
    </citation>
    <scope>NUCLEOTIDE SEQUENCE</scope>
    <source>
        <strain evidence="11">MM415B00728</strain>
    </source>
</reference>
<keyword evidence="5" id="KW-0732">Signal</keyword>
<evidence type="ECO:0000259" key="9">
    <source>
        <dbReference type="Pfam" id="PF10102"/>
    </source>
</evidence>
<dbReference type="EMBL" id="MT141480">
    <property type="protein sequence ID" value="QJA62750.1"/>
    <property type="molecule type" value="Genomic_DNA"/>
</dbReference>
<dbReference type="InterPro" id="IPR013320">
    <property type="entry name" value="ConA-like_dom_sf"/>
</dbReference>
<dbReference type="Gene3D" id="2.60.40.10">
    <property type="entry name" value="Immunoglobulins"/>
    <property type="match status" value="1"/>
</dbReference>
<dbReference type="NCBIfam" id="NF012200">
    <property type="entry name" value="choice_anch_D"/>
    <property type="match status" value="1"/>
</dbReference>
<feature type="domain" description="DUF2341" evidence="9">
    <location>
        <begin position="501"/>
        <end position="571"/>
    </location>
</feature>
<comment type="similarity">
    <text evidence="8">Belongs to the polysaccharide lyase 9 family.</text>
</comment>
<evidence type="ECO:0000256" key="2">
    <source>
        <dbReference type="ARBA" id="ARBA00004613"/>
    </source>
</evidence>